<dbReference type="GO" id="GO:0008097">
    <property type="term" value="F:5S rRNA binding"/>
    <property type="evidence" value="ECO:0007669"/>
    <property type="project" value="TreeGrafter"/>
</dbReference>
<evidence type="ECO:0000256" key="3">
    <source>
        <dbReference type="ARBA" id="ARBA00022517"/>
    </source>
</evidence>
<feature type="compositionally biased region" description="Basic and acidic residues" evidence="6">
    <location>
        <begin position="59"/>
        <end position="72"/>
    </location>
</feature>
<feature type="compositionally biased region" description="Acidic residues" evidence="6">
    <location>
        <begin position="227"/>
        <end position="236"/>
    </location>
</feature>
<dbReference type="WBParaSite" id="PDA_v2.g21180.t1">
    <property type="protein sequence ID" value="PDA_v2.g21180.t1"/>
    <property type="gene ID" value="PDA_v2.g21180"/>
</dbReference>
<evidence type="ECO:0000256" key="4">
    <source>
        <dbReference type="ARBA" id="ARBA00023242"/>
    </source>
</evidence>
<dbReference type="Pfam" id="PF07767">
    <property type="entry name" value="Nop53"/>
    <property type="match status" value="1"/>
</dbReference>
<comment type="similarity">
    <text evidence="1 5">Belongs to the NOP53 family.</text>
</comment>
<name>A0A914PRE9_9BILA</name>
<proteinExistence type="inferred from homology"/>
<dbReference type="GO" id="GO:0005654">
    <property type="term" value="C:nucleoplasm"/>
    <property type="evidence" value="ECO:0007669"/>
    <property type="project" value="UniProtKB-SubCell"/>
</dbReference>
<dbReference type="AlphaFoldDB" id="A0A914PRE9"/>
<evidence type="ECO:0000256" key="5">
    <source>
        <dbReference type="PIRNR" id="PIRNR017302"/>
    </source>
</evidence>
<dbReference type="PANTHER" id="PTHR14211">
    <property type="entry name" value="GLIOMA SUPPRESSOR CANDIDATE REGION GENE 2"/>
    <property type="match status" value="1"/>
</dbReference>
<evidence type="ECO:0000313" key="7">
    <source>
        <dbReference type="Proteomes" id="UP000887578"/>
    </source>
</evidence>
<keyword evidence="4 5" id="KW-0539">Nucleus</keyword>
<protein>
    <recommendedName>
        <fullName evidence="2 5">Ribosome biogenesis protein NOP53</fullName>
    </recommendedName>
</protein>
<feature type="region of interest" description="Disordered" evidence="6">
    <location>
        <begin position="1"/>
        <end position="25"/>
    </location>
</feature>
<evidence type="ECO:0000256" key="6">
    <source>
        <dbReference type="SAM" id="MobiDB-lite"/>
    </source>
</evidence>
<dbReference type="GO" id="GO:0005730">
    <property type="term" value="C:nucleolus"/>
    <property type="evidence" value="ECO:0007669"/>
    <property type="project" value="UniProtKB-SubCell"/>
</dbReference>
<feature type="compositionally biased region" description="Basic residues" evidence="6">
    <location>
        <begin position="1"/>
        <end position="13"/>
    </location>
</feature>
<keyword evidence="3 5" id="KW-0690">Ribosome biogenesis</keyword>
<dbReference type="PIRSF" id="PIRSF017302">
    <property type="entry name" value="Gltscr2"/>
    <property type="match status" value="1"/>
</dbReference>
<feature type="compositionally biased region" description="Basic residues" evidence="6">
    <location>
        <begin position="249"/>
        <end position="261"/>
    </location>
</feature>
<accession>A0A914PRE9</accession>
<feature type="compositionally biased region" description="Basic and acidic residues" evidence="6">
    <location>
        <begin position="80"/>
        <end position="100"/>
    </location>
</feature>
<evidence type="ECO:0000256" key="2">
    <source>
        <dbReference type="ARBA" id="ARBA00018339"/>
    </source>
</evidence>
<feature type="region of interest" description="Disordered" evidence="6">
    <location>
        <begin position="211"/>
        <end position="261"/>
    </location>
</feature>
<organism evidence="7 8">
    <name type="scientific">Panagrolaimus davidi</name>
    <dbReference type="NCBI Taxonomy" id="227884"/>
    <lineage>
        <taxon>Eukaryota</taxon>
        <taxon>Metazoa</taxon>
        <taxon>Ecdysozoa</taxon>
        <taxon>Nematoda</taxon>
        <taxon>Chromadorea</taxon>
        <taxon>Rhabditida</taxon>
        <taxon>Tylenchina</taxon>
        <taxon>Panagrolaimomorpha</taxon>
        <taxon>Panagrolaimoidea</taxon>
        <taxon>Panagrolaimidae</taxon>
        <taxon>Panagrolaimus</taxon>
    </lineage>
</organism>
<dbReference type="GO" id="GO:0006364">
    <property type="term" value="P:rRNA processing"/>
    <property type="evidence" value="ECO:0007669"/>
    <property type="project" value="TreeGrafter"/>
</dbReference>
<dbReference type="PANTHER" id="PTHR14211:SF7">
    <property type="entry name" value="RIBOSOME BIOGENESIS PROTEIN NOP53"/>
    <property type="match status" value="1"/>
</dbReference>
<feature type="compositionally biased region" description="Basic and acidic residues" evidence="6">
    <location>
        <begin position="14"/>
        <end position="25"/>
    </location>
</feature>
<keyword evidence="7" id="KW-1185">Reference proteome</keyword>
<dbReference type="GO" id="GO:0000027">
    <property type="term" value="P:ribosomal large subunit assembly"/>
    <property type="evidence" value="ECO:0007669"/>
    <property type="project" value="UniProtKB-UniRule"/>
</dbReference>
<evidence type="ECO:0000256" key="1">
    <source>
        <dbReference type="ARBA" id="ARBA00008838"/>
    </source>
</evidence>
<comment type="function">
    <text evidence="5">May play a role in ribosome biogenesis.</text>
</comment>
<comment type="subcellular location">
    <subcellularLocation>
        <location evidence="5">Nucleus</location>
        <location evidence="5">Nucleolus</location>
    </subcellularLocation>
    <subcellularLocation>
        <location evidence="5">Nucleus</location>
        <location evidence="5">Nucleoplasm</location>
    </subcellularLocation>
</comment>
<sequence>MGKSRKKAWKRIPRTADEEIPEIHKQKQLQSLPDDQIFEIDDEAKPVEKSTVKQKRLQAHRERLSKMDDKEHKKPVRLIQKREKIHLSSKLERSKNERAPKITPSGVKPNLLKDPWADEDDVAMNDNDEFVEAAKMHDLKTRKAIKVKEPKTRKYIPSALPAVKVADPGASYNPEMNEYLEYANKLANEEVIREKAEKKLDRQIGKGMKYITPEEQKAELEQGFYEESTDEEDDDIKPDVNSELFGVKKQPKAKSDKLKKRQLKRKIAELERKSLKESTKREREQIANLKKLYKEIDQKLVESKEKAAERAANKIFNNLTKRKQLGRGEFKEYEEPVALPSEIKGSLRFAKTEGNLMNEHVKSLQARNILAIAGDKETRKLPKRLKRKFVDKWDIKKVTADSTRH</sequence>
<reference evidence="8" key="1">
    <citation type="submission" date="2022-11" db="UniProtKB">
        <authorList>
            <consortium name="WormBaseParasite"/>
        </authorList>
    </citation>
    <scope>IDENTIFICATION</scope>
</reference>
<feature type="region of interest" description="Disordered" evidence="6">
    <location>
        <begin position="42"/>
        <end position="114"/>
    </location>
</feature>
<dbReference type="InterPro" id="IPR011687">
    <property type="entry name" value="Nop53/GLTSCR2"/>
</dbReference>
<evidence type="ECO:0000313" key="8">
    <source>
        <dbReference type="WBParaSite" id="PDA_v2.g21180.t1"/>
    </source>
</evidence>
<dbReference type="Proteomes" id="UP000887578">
    <property type="component" value="Unplaced"/>
</dbReference>